<dbReference type="CDD" id="cd01651">
    <property type="entry name" value="RT_G2_intron"/>
    <property type="match status" value="1"/>
</dbReference>
<dbReference type="InterPro" id="IPR000477">
    <property type="entry name" value="RT_dom"/>
</dbReference>
<keyword evidence="2" id="KW-0695">RNA-directed DNA polymerase</keyword>
<name>A0ABU7UQK3_9CLOT</name>
<keyword evidence="2" id="KW-0548">Nucleotidyltransferase</keyword>
<dbReference type="RefSeq" id="WP_216248069.1">
    <property type="nucleotide sequence ID" value="NZ_JAZHFS010000009.1"/>
</dbReference>
<organism evidence="2 3">
    <name type="scientific">Clostridium frigoriphilum</name>
    <dbReference type="NCBI Taxonomy" id="443253"/>
    <lineage>
        <taxon>Bacteria</taxon>
        <taxon>Bacillati</taxon>
        <taxon>Bacillota</taxon>
        <taxon>Clostridia</taxon>
        <taxon>Eubacteriales</taxon>
        <taxon>Clostridiaceae</taxon>
        <taxon>Clostridium</taxon>
    </lineage>
</organism>
<dbReference type="PROSITE" id="PS50878">
    <property type="entry name" value="RT_POL"/>
    <property type="match status" value="1"/>
</dbReference>
<dbReference type="CDD" id="cd00085">
    <property type="entry name" value="HNHc"/>
    <property type="match status" value="1"/>
</dbReference>
<evidence type="ECO:0000313" key="3">
    <source>
        <dbReference type="Proteomes" id="UP001498469"/>
    </source>
</evidence>
<dbReference type="EMBL" id="JAZHFS010000009">
    <property type="protein sequence ID" value="MEF2112897.1"/>
    <property type="molecule type" value="Genomic_DNA"/>
</dbReference>
<keyword evidence="3" id="KW-1185">Reference proteome</keyword>
<reference evidence="2 3" key="1">
    <citation type="submission" date="2023-11" db="EMBL/GenBank/DDBJ databases">
        <title>Draft genome sequence of a psychrophilic Clostridium strain from permafrost water brine.</title>
        <authorList>
            <person name="Shcherbakova V.A."/>
            <person name="Trubitsyn V.E."/>
            <person name="Zakharyuk A.G."/>
        </authorList>
    </citation>
    <scope>NUCLEOTIDE SEQUENCE [LARGE SCALE GENOMIC DNA]</scope>
    <source>
        <strain evidence="2 3">14F</strain>
    </source>
</reference>
<sequence length="610" mass="70656">MTVKLKKFKKKLLRNNEYYDFQEIQDNLYKQSKDNMKFKNLMELITDDRNILLAYRNIKRNKGSKTPGTNFNNILKIADTEPKYLIEYVKERLKDYKPEPVRRIEIPKDGGTATRPLGIPCIEDRLIQQCIKQVLEPICEAKFHAHNYGFRPNRSTHHAISRMTFLANRAHLHYVVDIDIKGFFDNVNHGKLLKQMWSLGIQDKSLLTIISKMLKAEIDGIGIPQKGTPQGGILSPLLSNIVLNELDWWISNQWETFEPRHKYTSYNKFSALKSSKLKQMFIVRYADDFKLMCRDYETAQKALIAVKNWLKERLDLDISPEKSKVINIRKNYSNFLGFKLKIIKKGKKKVIKSNINDKATKKIIKGILERIKEIKKSPTVATVNRYNASILGLHNYYRYATYANIDFSKIAFLVSKNLYNSTKRIRGKTGNKSKAYINYYGKYNLKIVYIASIALFPIAGIKTKNAMNFSRNICNFTKEGRELIHDNLKGVNHNALKYIMENPIQGETTEYNDNRVSLYVGQNGKCSVTGEPLLINNMDSHHKIPRELGGKDEYANLTFVICGIHKLIHAITKKTILNYINKMQKFINESSLIKINKLRKLVGNCELYIS</sequence>
<comment type="caution">
    <text evidence="2">The sequence shown here is derived from an EMBL/GenBank/DDBJ whole genome shotgun (WGS) entry which is preliminary data.</text>
</comment>
<gene>
    <name evidence="2" type="primary">ltrA</name>
    <name evidence="2" type="ORF">SJI18_11335</name>
</gene>
<dbReference type="PANTHER" id="PTHR34047:SF8">
    <property type="entry name" value="PROTEIN YKFC"/>
    <property type="match status" value="1"/>
</dbReference>
<evidence type="ECO:0000259" key="1">
    <source>
        <dbReference type="PROSITE" id="PS50878"/>
    </source>
</evidence>
<dbReference type="PANTHER" id="PTHR34047">
    <property type="entry name" value="NUCLEAR INTRON MATURASE 1, MITOCHONDRIAL-RELATED"/>
    <property type="match status" value="1"/>
</dbReference>
<dbReference type="NCBIfam" id="TIGR04416">
    <property type="entry name" value="group_II_RT_mat"/>
    <property type="match status" value="1"/>
</dbReference>
<proteinExistence type="predicted"/>
<dbReference type="InterPro" id="IPR051083">
    <property type="entry name" value="GrpII_Intron_Splice-Mob/Def"/>
</dbReference>
<protein>
    <submittedName>
        <fullName evidence="2">Group II intron reverse transcriptase/maturase</fullName>
        <ecNumber evidence="2">2.7.7.49</ecNumber>
    </submittedName>
</protein>
<accession>A0ABU7UQK3</accession>
<dbReference type="GO" id="GO:0003964">
    <property type="term" value="F:RNA-directed DNA polymerase activity"/>
    <property type="evidence" value="ECO:0007669"/>
    <property type="project" value="UniProtKB-KW"/>
</dbReference>
<dbReference type="InterPro" id="IPR003615">
    <property type="entry name" value="HNH_nuc"/>
</dbReference>
<dbReference type="Proteomes" id="UP001498469">
    <property type="component" value="Unassembled WGS sequence"/>
</dbReference>
<feature type="domain" description="Reverse transcriptase" evidence="1">
    <location>
        <begin position="87"/>
        <end position="340"/>
    </location>
</feature>
<dbReference type="Pfam" id="PF00078">
    <property type="entry name" value="RVT_1"/>
    <property type="match status" value="1"/>
</dbReference>
<dbReference type="EC" id="2.7.7.49" evidence="2"/>
<dbReference type="InterPro" id="IPR030931">
    <property type="entry name" value="Group_II_RT_mat"/>
</dbReference>
<keyword evidence="2" id="KW-0808">Transferase</keyword>
<evidence type="ECO:0000313" key="2">
    <source>
        <dbReference type="EMBL" id="MEF2112897.1"/>
    </source>
</evidence>